<dbReference type="RefSeq" id="XP_035828403.1">
    <property type="nucleotide sequence ID" value="XM_035972510.1"/>
</dbReference>
<dbReference type="Proteomes" id="UP000694888">
    <property type="component" value="Unplaced"/>
</dbReference>
<organism evidence="1 2">
    <name type="scientific">Aplysia californica</name>
    <name type="common">California sea hare</name>
    <dbReference type="NCBI Taxonomy" id="6500"/>
    <lineage>
        <taxon>Eukaryota</taxon>
        <taxon>Metazoa</taxon>
        <taxon>Spiralia</taxon>
        <taxon>Lophotrochozoa</taxon>
        <taxon>Mollusca</taxon>
        <taxon>Gastropoda</taxon>
        <taxon>Heterobranchia</taxon>
        <taxon>Euthyneura</taxon>
        <taxon>Tectipleura</taxon>
        <taxon>Aplysiida</taxon>
        <taxon>Aplysioidea</taxon>
        <taxon>Aplysiidae</taxon>
        <taxon>Aplysia</taxon>
    </lineage>
</organism>
<protein>
    <submittedName>
        <fullName evidence="2">Uncharacterized protein LOC118478600</fullName>
    </submittedName>
</protein>
<evidence type="ECO:0000313" key="1">
    <source>
        <dbReference type="Proteomes" id="UP000694888"/>
    </source>
</evidence>
<reference evidence="2" key="1">
    <citation type="submission" date="2025-08" db="UniProtKB">
        <authorList>
            <consortium name="RefSeq"/>
        </authorList>
    </citation>
    <scope>IDENTIFICATION</scope>
</reference>
<name>A0ABM1W160_APLCA</name>
<gene>
    <name evidence="2" type="primary">LOC118478600</name>
</gene>
<evidence type="ECO:0000313" key="2">
    <source>
        <dbReference type="RefSeq" id="XP_035828403.1"/>
    </source>
</evidence>
<proteinExistence type="predicted"/>
<sequence length="251" mass="28374">MIIERSASLSLVTHQCSLSRLDSFHSSVLIQADPDSVIIQTWDEGGLYNNWTLIFRAQAGNSLSVYDAWLNNSVQHHFPWQYDVPLGCTQFRTDPPCDQTFRSSILSNWEASKISEVKIALYKDGVEQHHIIFNASSTNFTSWFSRDRILDSSWDDPENATLFTMEGTPTLTTTNPRRFIIYGPYRGCPADYGWMLVVDSPLDNCPTILSHTPTWPRFVYSTATTRVTWSVGGADVGYAEVLAVFVKLTSR</sequence>
<keyword evidence="1" id="KW-1185">Reference proteome</keyword>
<accession>A0ABM1W160</accession>
<dbReference type="GeneID" id="118478600"/>